<evidence type="ECO:0000313" key="2">
    <source>
        <dbReference type="Proteomes" id="UP001057402"/>
    </source>
</evidence>
<dbReference type="Proteomes" id="UP001057402">
    <property type="component" value="Chromosome 10"/>
</dbReference>
<organism evidence="1 2">
    <name type="scientific">Melastoma candidum</name>
    <dbReference type="NCBI Taxonomy" id="119954"/>
    <lineage>
        <taxon>Eukaryota</taxon>
        <taxon>Viridiplantae</taxon>
        <taxon>Streptophyta</taxon>
        <taxon>Embryophyta</taxon>
        <taxon>Tracheophyta</taxon>
        <taxon>Spermatophyta</taxon>
        <taxon>Magnoliopsida</taxon>
        <taxon>eudicotyledons</taxon>
        <taxon>Gunneridae</taxon>
        <taxon>Pentapetalae</taxon>
        <taxon>rosids</taxon>
        <taxon>malvids</taxon>
        <taxon>Myrtales</taxon>
        <taxon>Melastomataceae</taxon>
        <taxon>Melastomatoideae</taxon>
        <taxon>Melastomateae</taxon>
        <taxon>Melastoma</taxon>
    </lineage>
</organism>
<comment type="caution">
    <text evidence="1">The sequence shown here is derived from an EMBL/GenBank/DDBJ whole genome shotgun (WGS) entry which is preliminary data.</text>
</comment>
<accession>A0ACB9M8Y9</accession>
<keyword evidence="2" id="KW-1185">Reference proteome</keyword>
<sequence length="267" mass="29705">MMKPLFSMFALFALNAVAIDYHTTDHSFDVIVFAPSLPNVQYEVRMHGPSTPAYQEFTKLFDAGDAFQALRQANDFALQMLFVRRSIPLDTIGPNKDAYTKVILSLMSFPRNKTQHSSHPVITTGNEIRLNYDYVNDYIGDVGGEVSGILHHECTRVWQWTGNGAAPAGLVSGVADFVRLMSGFHSKEWPSVGSGLRWDEGNAVTAYFLEYCTGTRKTFVADLNAKMRNNYSESFFQDLLGKSVDQLWKEYKSAFAGNAPSTAPSAV</sequence>
<protein>
    <submittedName>
        <fullName evidence="1">Uncharacterized protein</fullName>
    </submittedName>
</protein>
<reference evidence="2" key="1">
    <citation type="journal article" date="2023" name="Front. Plant Sci.">
        <title>Chromosomal-level genome assembly of Melastoma candidum provides insights into trichome evolution.</title>
        <authorList>
            <person name="Zhong Y."/>
            <person name="Wu W."/>
            <person name="Sun C."/>
            <person name="Zou P."/>
            <person name="Liu Y."/>
            <person name="Dai S."/>
            <person name="Zhou R."/>
        </authorList>
    </citation>
    <scope>NUCLEOTIDE SEQUENCE [LARGE SCALE GENOMIC DNA]</scope>
</reference>
<proteinExistence type="predicted"/>
<gene>
    <name evidence="1" type="ORF">MLD38_034203</name>
</gene>
<dbReference type="EMBL" id="CM042889">
    <property type="protein sequence ID" value="KAI4320758.1"/>
    <property type="molecule type" value="Genomic_DNA"/>
</dbReference>
<name>A0ACB9M8Y9_9MYRT</name>
<evidence type="ECO:0000313" key="1">
    <source>
        <dbReference type="EMBL" id="KAI4320758.1"/>
    </source>
</evidence>